<organism evidence="1">
    <name type="scientific">hydrothermal vent metagenome</name>
    <dbReference type="NCBI Taxonomy" id="652676"/>
    <lineage>
        <taxon>unclassified sequences</taxon>
        <taxon>metagenomes</taxon>
        <taxon>ecological metagenomes</taxon>
    </lineage>
</organism>
<evidence type="ECO:0000313" key="1">
    <source>
        <dbReference type="EMBL" id="SFV80253.1"/>
    </source>
</evidence>
<gene>
    <name evidence="1" type="ORF">MNB_SUP05-13-293</name>
</gene>
<reference evidence="1" key="1">
    <citation type="submission" date="2016-10" db="EMBL/GenBank/DDBJ databases">
        <authorList>
            <person name="de Groot N.N."/>
        </authorList>
    </citation>
    <scope>NUCLEOTIDE SEQUENCE</scope>
</reference>
<name>A0A1W1DG36_9ZZZZ</name>
<dbReference type="AlphaFoldDB" id="A0A1W1DG36"/>
<dbReference type="EMBL" id="FPHU01000060">
    <property type="protein sequence ID" value="SFV80253.1"/>
    <property type="molecule type" value="Genomic_DNA"/>
</dbReference>
<proteinExistence type="predicted"/>
<sequence>MDIRIVKAIDEIDAHEWNDLITDNNPFCKHEVLSALEKHEKNITTQHLACRHSFC</sequence>
<protein>
    <submittedName>
        <fullName evidence="1">Uncharacterized protein</fullName>
    </submittedName>
</protein>
<accession>A0A1W1DG36</accession>